<sequence length="82" mass="8516">MCLRVNSRISMVKGAAIAMTKHTIVVISEAHAASHMPAIPDVGAWSASAAAMADDVVDDVVDDVADIELMAAVDVPEPLETT</sequence>
<name>A0ABX8EFS5_9ACTN</name>
<protein>
    <submittedName>
        <fullName evidence="1">Uncharacterized protein</fullName>
    </submittedName>
</protein>
<dbReference type="Proteomes" id="UP000679307">
    <property type="component" value="Chromosome"/>
</dbReference>
<proteinExistence type="predicted"/>
<evidence type="ECO:0000313" key="1">
    <source>
        <dbReference type="EMBL" id="QVT79334.1"/>
    </source>
</evidence>
<organism evidence="1 2">
    <name type="scientific">Nocardioides aquaticus</name>
    <dbReference type="NCBI Taxonomy" id="160826"/>
    <lineage>
        <taxon>Bacteria</taxon>
        <taxon>Bacillati</taxon>
        <taxon>Actinomycetota</taxon>
        <taxon>Actinomycetes</taxon>
        <taxon>Propionibacteriales</taxon>
        <taxon>Nocardioidaceae</taxon>
        <taxon>Nocardioides</taxon>
    </lineage>
</organism>
<accession>A0ABX8EFS5</accession>
<gene>
    <name evidence="1" type="ORF">ENKNEFLB_01715</name>
</gene>
<reference evidence="1 2" key="1">
    <citation type="submission" date="2021-05" db="EMBL/GenBank/DDBJ databases">
        <title>Complete genome of Nocardioides aquaticus KCTC 9944T isolated from meromictic and hypersaline Ekho Lake, Antarctica.</title>
        <authorList>
            <person name="Hwang K."/>
            <person name="Kim K.M."/>
            <person name="Choe H."/>
        </authorList>
    </citation>
    <scope>NUCLEOTIDE SEQUENCE [LARGE SCALE GENOMIC DNA]</scope>
    <source>
        <strain evidence="1 2">KCTC 9944</strain>
    </source>
</reference>
<keyword evidence="2" id="KW-1185">Reference proteome</keyword>
<dbReference type="EMBL" id="CP075371">
    <property type="protein sequence ID" value="QVT79334.1"/>
    <property type="molecule type" value="Genomic_DNA"/>
</dbReference>
<evidence type="ECO:0000313" key="2">
    <source>
        <dbReference type="Proteomes" id="UP000679307"/>
    </source>
</evidence>